<evidence type="ECO:0000313" key="1">
    <source>
        <dbReference type="EMBL" id="PGS62253.1"/>
    </source>
</evidence>
<dbReference type="EMBL" id="NULI01000344">
    <property type="protein sequence ID" value="PGS62253.1"/>
    <property type="molecule type" value="Genomic_DNA"/>
</dbReference>
<evidence type="ECO:0000313" key="2">
    <source>
        <dbReference type="Proteomes" id="UP000224203"/>
    </source>
</evidence>
<proteinExistence type="predicted"/>
<protein>
    <submittedName>
        <fullName evidence="1">Transcriptional regulator</fullName>
    </submittedName>
</protein>
<accession>A0A9X7GSM2</accession>
<name>A0A9X7GSM2_BACCE</name>
<comment type="caution">
    <text evidence="1">The sequence shown here is derived from an EMBL/GenBank/DDBJ whole genome shotgun (WGS) entry which is preliminary data.</text>
</comment>
<dbReference type="AlphaFoldDB" id="A0A9X7GSM2"/>
<dbReference type="InterPro" id="IPR006523">
    <property type="entry name" value="RinA"/>
</dbReference>
<organism evidence="1 2">
    <name type="scientific">Bacillus cereus</name>
    <dbReference type="NCBI Taxonomy" id="1396"/>
    <lineage>
        <taxon>Bacteria</taxon>
        <taxon>Bacillati</taxon>
        <taxon>Bacillota</taxon>
        <taxon>Bacilli</taxon>
        <taxon>Bacillales</taxon>
        <taxon>Bacillaceae</taxon>
        <taxon>Bacillus</taxon>
        <taxon>Bacillus cereus group</taxon>
    </lineage>
</organism>
<sequence length="111" mass="13244">MVNTKTKLKRATFKYIESELYGYRDTLREIAFLRKNLIYGSRNEDGNIGGGRTNRRNHPTERIATACMMNKKLARLEELADAIEHIYQRVEPDKQKLIRLKYWTRPQLQTW</sequence>
<dbReference type="Proteomes" id="UP000224203">
    <property type="component" value="Unassembled WGS sequence"/>
</dbReference>
<dbReference type="NCBIfam" id="TIGR01636">
    <property type="entry name" value="phage_rinA"/>
    <property type="match status" value="1"/>
</dbReference>
<dbReference type="RefSeq" id="WP_098783863.1">
    <property type="nucleotide sequence ID" value="NZ_NULI01000344.1"/>
</dbReference>
<gene>
    <name evidence="1" type="ORF">COC69_32350</name>
</gene>
<feature type="non-terminal residue" evidence="1">
    <location>
        <position position="111"/>
    </location>
</feature>
<reference evidence="1 2" key="1">
    <citation type="submission" date="2017-09" db="EMBL/GenBank/DDBJ databases">
        <title>Large-scale bioinformatics analysis of Bacillus genomes uncovers conserved roles of natural products in bacterial physiology.</title>
        <authorList>
            <consortium name="Agbiome Team Llc"/>
            <person name="Bleich R.M."/>
            <person name="Grubbs K.J."/>
            <person name="Santa Maria K.C."/>
            <person name="Allen S.E."/>
            <person name="Farag S."/>
            <person name="Shank E.A."/>
            <person name="Bowers A."/>
        </authorList>
    </citation>
    <scope>NUCLEOTIDE SEQUENCE [LARGE SCALE GENOMIC DNA]</scope>
    <source>
        <strain evidence="1 2">AFS041711</strain>
    </source>
</reference>